<reference evidence="4" key="1">
    <citation type="journal article" date="2008" name="J. Infect. Dis.">
        <title>Sequence variation in group A Streptococcus pili and association of pilus backbone types with lancefield T serotypes.</title>
        <authorList>
            <person name="Falugi F."/>
            <person name="Zingaretti C."/>
            <person name="Pinto V."/>
            <person name="Mariani M."/>
            <person name="Amodeo L."/>
            <person name="Manetti A.G."/>
            <person name="Capo S."/>
            <person name="Musser J.M."/>
            <person name="Orefici G."/>
            <person name="Margarit I."/>
            <person name="Telford J.L."/>
            <person name="Grandi G."/>
            <person name="Mora M."/>
        </authorList>
    </citation>
    <scope>NUCLEOTIDE SEQUENCE</scope>
    <source>
        <strain evidence="4">5481</strain>
    </source>
</reference>
<keyword evidence="2" id="KW-0732">Signal</keyword>
<feature type="domain" description="DUF7601" evidence="3">
    <location>
        <begin position="192"/>
        <end position="292"/>
    </location>
</feature>
<protein>
    <submittedName>
        <fullName evidence="4">Backbone protein</fullName>
    </submittedName>
</protein>
<keyword evidence="1" id="KW-0812">Transmembrane</keyword>
<dbReference type="InterPro" id="IPR055382">
    <property type="entry name" value="DUF7601"/>
</dbReference>
<evidence type="ECO:0000259" key="3">
    <source>
        <dbReference type="Pfam" id="PF24547"/>
    </source>
</evidence>
<organism evidence="4">
    <name type="scientific">Streptococcus pyogenes</name>
    <dbReference type="NCBI Taxonomy" id="1314"/>
    <lineage>
        <taxon>Bacteria</taxon>
        <taxon>Bacillati</taxon>
        <taxon>Bacillota</taxon>
        <taxon>Bacilli</taxon>
        <taxon>Lactobacillales</taxon>
        <taxon>Streptococcaceae</taxon>
        <taxon>Streptococcus</taxon>
    </lineage>
</organism>
<evidence type="ECO:0000256" key="2">
    <source>
        <dbReference type="SAM" id="SignalP"/>
    </source>
</evidence>
<keyword evidence="1" id="KW-0472">Membrane</keyword>
<dbReference type="Gene3D" id="2.60.40.3050">
    <property type="match status" value="1"/>
</dbReference>
<dbReference type="InterPro" id="IPR017503">
    <property type="entry name" value="Sortase_SrtB_sig_QVPTGV"/>
</dbReference>
<evidence type="ECO:0000256" key="1">
    <source>
        <dbReference type="SAM" id="Phobius"/>
    </source>
</evidence>
<feature type="signal peptide" evidence="2">
    <location>
        <begin position="1"/>
        <end position="25"/>
    </location>
</feature>
<name>B8QYE2_STRPY</name>
<evidence type="ECO:0000313" key="4">
    <source>
        <dbReference type="EMBL" id="ACH87870.1"/>
    </source>
</evidence>
<dbReference type="InterPro" id="IPR038174">
    <property type="entry name" value="Strep_pil_link_sf"/>
</dbReference>
<dbReference type="NCBIfam" id="TIGR03786">
    <property type="entry name" value="strep_pil_rpt"/>
    <property type="match status" value="1"/>
</dbReference>
<accession>B8QYE2</accession>
<dbReference type="EMBL" id="EU725506">
    <property type="protein sequence ID" value="ACH87870.1"/>
    <property type="molecule type" value="Genomic_DNA"/>
</dbReference>
<dbReference type="InterPro" id="IPR022464">
    <property type="entry name" value="Strep_pil_isopept_link"/>
</dbReference>
<dbReference type="Pfam" id="PF24547">
    <property type="entry name" value="DUF7601"/>
    <property type="match status" value="1"/>
</dbReference>
<feature type="transmembrane region" description="Helical" evidence="1">
    <location>
        <begin position="325"/>
        <end position="346"/>
    </location>
</feature>
<proteinExistence type="predicted"/>
<feature type="chain" id="PRO_5038783706" evidence="2">
    <location>
        <begin position="26"/>
        <end position="352"/>
    </location>
</feature>
<dbReference type="AlphaFoldDB" id="B8QYE2"/>
<dbReference type="NCBIfam" id="TIGR03065">
    <property type="entry name" value="srtB_sig_QVPTGV"/>
    <property type="match status" value="1"/>
</dbReference>
<sequence>MEREKMKKNKLLLATAILATALGTASLNQNVKAETAGVVTGKSLQVTKTMTYDDEEVLMPETAFTFTIEPDMTASGKEGDLDIKNGIVEGLDKQVTVKYKNTDKTSQKTKIAQFDFSKVKFPAIGVYRYMVSEKNDKKDGIRYDDKKWTVDVYVGNKANNEEGFEVLYIVSKEGTSSTKKPIEFTNSIKTTSLKIEKQITGNAGDRKKSFNFTLTLQPSEYYKTGSVVKIEQDGSKKDVTIGTPYKFTLGHGKSVMLSKLPIGINYYLSEDEANKDGYTTTATLKEQGKEKSSDFTLSTQNQKTDESADEIVVTNKRDTQVPTGVVGTLAPFAVLSIVAIGGVIYITRRKRA</sequence>
<dbReference type="Gene3D" id="2.60.40.1140">
    <property type="entry name" value="Collagen-binding surface protein Cna, B-type domain"/>
    <property type="match status" value="1"/>
</dbReference>
<keyword evidence="1" id="KW-1133">Transmembrane helix</keyword>